<proteinExistence type="predicted"/>
<keyword evidence="1" id="KW-0732">Signal</keyword>
<sequence>MLPANKATAVLLLQLHAFGRTESIIIDPLLTGLMSKVNAGLILNTRPSGAIHDSYEIGIMTADVAAATEGKRKEPSNDYCRAGMNFQAILTSGYGAYRDSRAIAARGGIRPTVDSALESLFMVTATALERYQGNVMREIGQPTDVAEGTIDTGVLRRRGRDKSWGSIF</sequence>
<accession>A0A3M7G1D0</accession>
<feature type="signal peptide" evidence="1">
    <location>
        <begin position="1"/>
        <end position="23"/>
    </location>
</feature>
<comment type="caution">
    <text evidence="2">The sequence shown here is derived from an EMBL/GenBank/DDBJ whole genome shotgun (WGS) entry which is preliminary data.</text>
</comment>
<organism evidence="2 3">
    <name type="scientific">Hortaea werneckii</name>
    <name type="common">Black yeast</name>
    <name type="synonym">Cladosporium werneckii</name>
    <dbReference type="NCBI Taxonomy" id="91943"/>
    <lineage>
        <taxon>Eukaryota</taxon>
        <taxon>Fungi</taxon>
        <taxon>Dikarya</taxon>
        <taxon>Ascomycota</taxon>
        <taxon>Pezizomycotina</taxon>
        <taxon>Dothideomycetes</taxon>
        <taxon>Dothideomycetidae</taxon>
        <taxon>Mycosphaerellales</taxon>
        <taxon>Teratosphaeriaceae</taxon>
        <taxon>Hortaea</taxon>
    </lineage>
</organism>
<feature type="chain" id="PRO_5018222340" evidence="1">
    <location>
        <begin position="24"/>
        <end position="168"/>
    </location>
</feature>
<gene>
    <name evidence="2" type="ORF">D0861_01246</name>
</gene>
<dbReference type="Proteomes" id="UP000268823">
    <property type="component" value="Unassembled WGS sequence"/>
</dbReference>
<evidence type="ECO:0000256" key="1">
    <source>
        <dbReference type="SAM" id="SignalP"/>
    </source>
</evidence>
<dbReference type="AlphaFoldDB" id="A0A3M7G1D0"/>
<dbReference type="EMBL" id="QWIR01000012">
    <property type="protein sequence ID" value="RMY94596.1"/>
    <property type="molecule type" value="Genomic_DNA"/>
</dbReference>
<evidence type="ECO:0000313" key="3">
    <source>
        <dbReference type="Proteomes" id="UP000268823"/>
    </source>
</evidence>
<protein>
    <submittedName>
        <fullName evidence="2">Uncharacterized protein</fullName>
    </submittedName>
</protein>
<reference evidence="2 3" key="1">
    <citation type="journal article" date="2018" name="BMC Genomics">
        <title>Genomic evidence for intraspecific hybridization in a clonal and extremely halotolerant yeast.</title>
        <authorList>
            <person name="Gostincar C."/>
            <person name="Stajich J.E."/>
            <person name="Zupancic J."/>
            <person name="Zalar P."/>
            <person name="Gunde-Cimerman N."/>
        </authorList>
    </citation>
    <scope>NUCLEOTIDE SEQUENCE [LARGE SCALE GENOMIC DNA]</scope>
    <source>
        <strain evidence="2 3">EXF-2788</strain>
    </source>
</reference>
<dbReference type="OrthoDB" id="3826439at2759"/>
<name>A0A3M7G1D0_HORWE</name>
<evidence type="ECO:0000313" key="2">
    <source>
        <dbReference type="EMBL" id="RMY94596.1"/>
    </source>
</evidence>
<dbReference type="VEuPathDB" id="FungiDB:BTJ68_13199"/>